<organism evidence="3 4">
    <name type="scientific">Paraburkholderia panacisoli</name>
    <dbReference type="NCBI Taxonomy" id="2603818"/>
    <lineage>
        <taxon>Bacteria</taxon>
        <taxon>Pseudomonadati</taxon>
        <taxon>Pseudomonadota</taxon>
        <taxon>Betaproteobacteria</taxon>
        <taxon>Burkholderiales</taxon>
        <taxon>Burkholderiaceae</taxon>
        <taxon>Paraburkholderia</taxon>
    </lineage>
</organism>
<dbReference type="PANTHER" id="PTHR11941">
    <property type="entry name" value="ENOYL-COA HYDRATASE-RELATED"/>
    <property type="match status" value="1"/>
</dbReference>
<accession>A0A5B0GL40</accession>
<dbReference type="InterPro" id="IPR029045">
    <property type="entry name" value="ClpP/crotonase-like_dom_sf"/>
</dbReference>
<gene>
    <name evidence="3" type="ORF">FVF58_33575</name>
</gene>
<dbReference type="Pfam" id="PF00378">
    <property type="entry name" value="ECH_1"/>
    <property type="match status" value="1"/>
</dbReference>
<dbReference type="SUPFAM" id="SSF52096">
    <property type="entry name" value="ClpP/crotonase"/>
    <property type="match status" value="1"/>
</dbReference>
<sequence>MNSIFYEIRDGVAEISLARVPVNALDESTLDELLAAFRRAATDREARAVILHSAIQNRFCAGLDLKILRTYQPSQLRGVLQMLYVDLFDAQFALGKPSIAAVSGATRGGGMTVAVSCDLVVASKSATFGYPEIDNGLLPAIHYAHLPRIIGRHRAFDLLFTGRTFPAQEALNIGLINRVVDDTAMLDAARQLAKSLASKPAETVRRGRAAYMSAIDQNYRRDIQTAVEQFCNVALTDEAQEGLEAFFEGRKPVWRRD</sequence>
<dbReference type="PANTHER" id="PTHR11941:SF54">
    <property type="entry name" value="ENOYL-COA HYDRATASE, MITOCHONDRIAL"/>
    <property type="match status" value="1"/>
</dbReference>
<dbReference type="GO" id="GO:0006635">
    <property type="term" value="P:fatty acid beta-oxidation"/>
    <property type="evidence" value="ECO:0007669"/>
    <property type="project" value="TreeGrafter"/>
</dbReference>
<keyword evidence="4" id="KW-1185">Reference proteome</keyword>
<dbReference type="EMBL" id="VTUZ01000030">
    <property type="protein sequence ID" value="KAA1004066.1"/>
    <property type="molecule type" value="Genomic_DNA"/>
</dbReference>
<dbReference type="Proteomes" id="UP000325273">
    <property type="component" value="Unassembled WGS sequence"/>
</dbReference>
<dbReference type="InterPro" id="IPR018376">
    <property type="entry name" value="Enoyl-CoA_hyd/isom_CS"/>
</dbReference>
<proteinExistence type="inferred from homology"/>
<evidence type="ECO:0000313" key="4">
    <source>
        <dbReference type="Proteomes" id="UP000325273"/>
    </source>
</evidence>
<dbReference type="CDD" id="cd06558">
    <property type="entry name" value="crotonase-like"/>
    <property type="match status" value="1"/>
</dbReference>
<name>A0A5B0GL40_9BURK</name>
<dbReference type="GO" id="GO:0016853">
    <property type="term" value="F:isomerase activity"/>
    <property type="evidence" value="ECO:0007669"/>
    <property type="project" value="UniProtKB-KW"/>
</dbReference>
<dbReference type="Gene3D" id="3.90.226.10">
    <property type="entry name" value="2-enoyl-CoA Hydratase, Chain A, domain 1"/>
    <property type="match status" value="1"/>
</dbReference>
<comment type="similarity">
    <text evidence="1 2">Belongs to the enoyl-CoA hydratase/isomerase family.</text>
</comment>
<dbReference type="AlphaFoldDB" id="A0A5B0GL40"/>
<comment type="caution">
    <text evidence="3">The sequence shown here is derived from an EMBL/GenBank/DDBJ whole genome shotgun (WGS) entry which is preliminary data.</text>
</comment>
<evidence type="ECO:0000313" key="3">
    <source>
        <dbReference type="EMBL" id="KAA1004066.1"/>
    </source>
</evidence>
<dbReference type="PROSITE" id="PS00166">
    <property type="entry name" value="ENOYL_COA_HYDRATASE"/>
    <property type="match status" value="1"/>
</dbReference>
<reference evidence="3 4" key="1">
    <citation type="submission" date="2019-08" db="EMBL/GenBank/DDBJ databases">
        <title>Paraburkholderia sp. DCY113.</title>
        <authorList>
            <person name="Kang J."/>
        </authorList>
    </citation>
    <scope>NUCLEOTIDE SEQUENCE [LARGE SCALE GENOMIC DNA]</scope>
    <source>
        <strain evidence="3 4">DCY113</strain>
    </source>
</reference>
<dbReference type="RefSeq" id="WP_149674047.1">
    <property type="nucleotide sequence ID" value="NZ_VTUZ01000030.1"/>
</dbReference>
<evidence type="ECO:0000256" key="2">
    <source>
        <dbReference type="RuleBase" id="RU003707"/>
    </source>
</evidence>
<dbReference type="InterPro" id="IPR001753">
    <property type="entry name" value="Enoyl-CoA_hydra/iso"/>
</dbReference>
<keyword evidence="3" id="KW-0413">Isomerase</keyword>
<evidence type="ECO:0000256" key="1">
    <source>
        <dbReference type="ARBA" id="ARBA00005254"/>
    </source>
</evidence>
<protein>
    <submittedName>
        <fullName evidence="3">Enoyl-CoA hydratase/isomerase family protein</fullName>
    </submittedName>
</protein>